<gene>
    <name evidence="8" type="ORF">GCM10022256_00340</name>
</gene>
<evidence type="ECO:0000313" key="8">
    <source>
        <dbReference type="EMBL" id="GAA4264422.1"/>
    </source>
</evidence>
<keyword evidence="5 7" id="KW-0472">Membrane</keyword>
<feature type="transmembrane region" description="Helical" evidence="7">
    <location>
        <begin position="150"/>
        <end position="169"/>
    </location>
</feature>
<feature type="transmembrane region" description="Helical" evidence="7">
    <location>
        <begin position="37"/>
        <end position="61"/>
    </location>
</feature>
<dbReference type="Proteomes" id="UP001501594">
    <property type="component" value="Unassembled WGS sequence"/>
</dbReference>
<sequence length="377" mass="40368">MAGNPLDRFFGWFFGLFIVRVFLGFGGKNGYVLSAGLAYQALFALFAALWSAFSIAGIALAGSPPLRESLFGVINASVPGLIRTDADSTGAIDATKLLHAGIFGFTGAVSIAVLVFTAIGFLGSARGAVRTIFDVAPVAENFYLRKAKDLLLGLLFGVAVLLSSILSLISTSSVRFVLGLVGIDSSAIASVILLRAVGLLVVFAFDTLVMMGLFKVLSGLFIPRRLLVIGCLIGAAALGVLKAIGGLLLGHTTNNPLLASFAVIVGLLIFLNLICQVLLLTSSFISLRMSDEGVLADPVAERERLERLARLEAERQEELRRQALEERPIWVRAAASLRERLPRVSWPPWGRRGSREQEQAQAQDQEPAQDRDGDASE</sequence>
<feature type="transmembrane region" description="Helical" evidence="7">
    <location>
        <begin position="257"/>
        <end position="280"/>
    </location>
</feature>
<organism evidence="8 9">
    <name type="scientific">Frondihabitans peucedani</name>
    <dbReference type="NCBI Taxonomy" id="598626"/>
    <lineage>
        <taxon>Bacteria</taxon>
        <taxon>Bacillati</taxon>
        <taxon>Actinomycetota</taxon>
        <taxon>Actinomycetes</taxon>
        <taxon>Micrococcales</taxon>
        <taxon>Microbacteriaceae</taxon>
        <taxon>Frondihabitans</taxon>
    </lineage>
</organism>
<dbReference type="PANTHER" id="PTHR30213:SF1">
    <property type="entry name" value="INNER MEMBRANE PROTEIN YHJD"/>
    <property type="match status" value="1"/>
</dbReference>
<evidence type="ECO:0000256" key="3">
    <source>
        <dbReference type="ARBA" id="ARBA00022692"/>
    </source>
</evidence>
<evidence type="ECO:0000256" key="7">
    <source>
        <dbReference type="SAM" id="Phobius"/>
    </source>
</evidence>
<dbReference type="InterPro" id="IPR017039">
    <property type="entry name" value="Virul_fac_BrkB"/>
</dbReference>
<feature type="compositionally biased region" description="Basic and acidic residues" evidence="6">
    <location>
        <begin position="368"/>
        <end position="377"/>
    </location>
</feature>
<evidence type="ECO:0000256" key="5">
    <source>
        <dbReference type="ARBA" id="ARBA00023136"/>
    </source>
</evidence>
<comment type="caution">
    <text evidence="8">The sequence shown here is derived from an EMBL/GenBank/DDBJ whole genome shotgun (WGS) entry which is preliminary data.</text>
</comment>
<feature type="transmembrane region" description="Helical" evidence="7">
    <location>
        <begin position="6"/>
        <end position="25"/>
    </location>
</feature>
<keyword evidence="3 7" id="KW-0812">Transmembrane</keyword>
<evidence type="ECO:0000313" key="9">
    <source>
        <dbReference type="Proteomes" id="UP001501594"/>
    </source>
</evidence>
<evidence type="ECO:0000256" key="1">
    <source>
        <dbReference type="ARBA" id="ARBA00004651"/>
    </source>
</evidence>
<reference evidence="9" key="1">
    <citation type="journal article" date="2019" name="Int. J. Syst. Evol. Microbiol.">
        <title>The Global Catalogue of Microorganisms (GCM) 10K type strain sequencing project: providing services to taxonomists for standard genome sequencing and annotation.</title>
        <authorList>
            <consortium name="The Broad Institute Genomics Platform"/>
            <consortium name="The Broad Institute Genome Sequencing Center for Infectious Disease"/>
            <person name="Wu L."/>
            <person name="Ma J."/>
        </authorList>
    </citation>
    <scope>NUCLEOTIDE SEQUENCE [LARGE SCALE GENOMIC DNA]</scope>
    <source>
        <strain evidence="9">JCM 17442</strain>
    </source>
</reference>
<keyword evidence="9" id="KW-1185">Reference proteome</keyword>
<feature type="region of interest" description="Disordered" evidence="6">
    <location>
        <begin position="344"/>
        <end position="377"/>
    </location>
</feature>
<dbReference type="RefSeq" id="WP_344793021.1">
    <property type="nucleotide sequence ID" value="NZ_BAABAU010000001.1"/>
</dbReference>
<evidence type="ECO:0000256" key="6">
    <source>
        <dbReference type="SAM" id="MobiDB-lite"/>
    </source>
</evidence>
<keyword evidence="2" id="KW-1003">Cell membrane</keyword>
<feature type="transmembrane region" description="Helical" evidence="7">
    <location>
        <begin position="189"/>
        <end position="214"/>
    </location>
</feature>
<dbReference type="EMBL" id="BAABAU010000001">
    <property type="protein sequence ID" value="GAA4264422.1"/>
    <property type="molecule type" value="Genomic_DNA"/>
</dbReference>
<comment type="subcellular location">
    <subcellularLocation>
        <location evidence="1">Cell membrane</location>
        <topology evidence="1">Multi-pass membrane protein</topology>
    </subcellularLocation>
</comment>
<feature type="transmembrane region" description="Helical" evidence="7">
    <location>
        <begin position="226"/>
        <end position="245"/>
    </location>
</feature>
<dbReference type="Pfam" id="PF03631">
    <property type="entry name" value="Virul_fac_BrkB"/>
    <property type="match status" value="1"/>
</dbReference>
<protein>
    <recommendedName>
        <fullName evidence="10">YihY/virulence factor BrkB family protein</fullName>
    </recommendedName>
</protein>
<proteinExistence type="predicted"/>
<dbReference type="PANTHER" id="PTHR30213">
    <property type="entry name" value="INNER MEMBRANE PROTEIN YHJD"/>
    <property type="match status" value="1"/>
</dbReference>
<name>A0ABP8DWS1_9MICO</name>
<feature type="transmembrane region" description="Helical" evidence="7">
    <location>
        <begin position="97"/>
        <end position="122"/>
    </location>
</feature>
<evidence type="ECO:0000256" key="2">
    <source>
        <dbReference type="ARBA" id="ARBA00022475"/>
    </source>
</evidence>
<keyword evidence="4 7" id="KW-1133">Transmembrane helix</keyword>
<accession>A0ABP8DWS1</accession>
<evidence type="ECO:0000256" key="4">
    <source>
        <dbReference type="ARBA" id="ARBA00022989"/>
    </source>
</evidence>
<evidence type="ECO:0008006" key="10">
    <source>
        <dbReference type="Google" id="ProtNLM"/>
    </source>
</evidence>